<dbReference type="STRING" id="174720.A0A0N5B6K7"/>
<dbReference type="Proteomes" id="UP000046392">
    <property type="component" value="Unplaced"/>
</dbReference>
<reference evidence="3" key="1">
    <citation type="submission" date="2017-02" db="UniProtKB">
        <authorList>
            <consortium name="WormBaseParasite"/>
        </authorList>
    </citation>
    <scope>IDENTIFICATION</scope>
</reference>
<dbReference type="WBParaSite" id="SPAL_0000169500.1">
    <property type="protein sequence ID" value="SPAL_0000169500.1"/>
    <property type="gene ID" value="SPAL_0000169500"/>
</dbReference>
<evidence type="ECO:0000313" key="3">
    <source>
        <dbReference type="WBParaSite" id="SPAL_0000169500.1"/>
    </source>
</evidence>
<keyword evidence="2" id="KW-1185">Reference proteome</keyword>
<dbReference type="CDD" id="cd02440">
    <property type="entry name" value="AdoMet_MTases"/>
    <property type="match status" value="1"/>
</dbReference>
<dbReference type="Gene3D" id="3.40.50.150">
    <property type="entry name" value="Vaccinia Virus protein VP39"/>
    <property type="match status" value="1"/>
</dbReference>
<dbReference type="SUPFAM" id="SSF53335">
    <property type="entry name" value="S-adenosyl-L-methionine-dependent methyltransferases"/>
    <property type="match status" value="2"/>
</dbReference>
<dbReference type="InterPro" id="IPR029063">
    <property type="entry name" value="SAM-dependent_MTases_sf"/>
</dbReference>
<sequence length="405" mass="47436">MDNFLDEFEWLYKGLNTRFLADRQYEWIPQIWIDYFENIDFVDCKQLKNAPDDLIKFIERTKELSVLKDYSSIKISKENEKLYTTIYGKNVKNKKLSEILGMGELISRYCEKYNITRVVDVGCGVGYLLRSILLYSPNLECIGVECDEILCQKAREKSSNINIIRLRLNSECDKNVLKDIFSPPNHSTAIICLHGCGDLQKTIIDLYLSLNEDFNPLLITVGCCYHKMKNYDENLTKYIKWNTTALRLACQERISKFMHFSAEDHTKHVGNFLERAKLECLYDFIGVKREDMSRNFARKLKYEDLKNLDDVKNLFKNVDIIVNNIDKESYDEKLREIDGVSERVKHLIEPFTMLQYYMQAVLETRLLTSRIDYIKSRTKNINISLIPISDSVSSPRNMAIVAMKE</sequence>
<proteinExistence type="predicted"/>
<dbReference type="Pfam" id="PF13679">
    <property type="entry name" value="Methyltransf_32"/>
    <property type="match status" value="1"/>
</dbReference>
<organism evidence="2 3">
    <name type="scientific">Strongyloides papillosus</name>
    <name type="common">Intestinal threadworm</name>
    <dbReference type="NCBI Taxonomy" id="174720"/>
    <lineage>
        <taxon>Eukaryota</taxon>
        <taxon>Metazoa</taxon>
        <taxon>Ecdysozoa</taxon>
        <taxon>Nematoda</taxon>
        <taxon>Chromadorea</taxon>
        <taxon>Rhabditida</taxon>
        <taxon>Tylenchina</taxon>
        <taxon>Panagrolaimomorpha</taxon>
        <taxon>Strongyloidoidea</taxon>
        <taxon>Strongyloididae</taxon>
        <taxon>Strongyloides</taxon>
    </lineage>
</organism>
<dbReference type="AlphaFoldDB" id="A0A0N5B6K7"/>
<dbReference type="PANTHER" id="PTHR12496">
    <property type="entry name" value="CGI-41 METHYLTRANSFERASE"/>
    <property type="match status" value="1"/>
</dbReference>
<feature type="domain" description="Methyltransferase" evidence="1">
    <location>
        <begin position="94"/>
        <end position="230"/>
    </location>
</feature>
<evidence type="ECO:0000259" key="1">
    <source>
        <dbReference type="Pfam" id="PF13679"/>
    </source>
</evidence>
<dbReference type="PANTHER" id="PTHR12496:SF0">
    <property type="entry name" value="METHYLTRANSFERASE DOMAIN-CONTAINING PROTEIN"/>
    <property type="match status" value="1"/>
</dbReference>
<dbReference type="InterPro" id="IPR052220">
    <property type="entry name" value="METTL25"/>
</dbReference>
<dbReference type="InterPro" id="IPR025714">
    <property type="entry name" value="Methyltranfer_dom"/>
</dbReference>
<evidence type="ECO:0000313" key="2">
    <source>
        <dbReference type="Proteomes" id="UP000046392"/>
    </source>
</evidence>
<accession>A0A0N5B6K7</accession>
<name>A0A0N5B6K7_STREA</name>
<protein>
    <submittedName>
        <fullName evidence="3">Methyltranfer_dom domain-containing protein</fullName>
    </submittedName>
</protein>